<dbReference type="PANTHER" id="PTHR43802">
    <property type="entry name" value="ENOYL-COA HYDRATASE"/>
    <property type="match status" value="1"/>
</dbReference>
<accession>A0A2M9X9T4</accession>
<dbReference type="InterPro" id="IPR029045">
    <property type="entry name" value="ClpP/crotonase-like_dom_sf"/>
</dbReference>
<dbReference type="Proteomes" id="UP000232196">
    <property type="component" value="Unassembled WGS sequence"/>
</dbReference>
<organism evidence="2 3">
    <name type="scientific">Leptospira hartskeerlii</name>
    <dbReference type="NCBI Taxonomy" id="2023177"/>
    <lineage>
        <taxon>Bacteria</taxon>
        <taxon>Pseudomonadati</taxon>
        <taxon>Spirochaetota</taxon>
        <taxon>Spirochaetia</taxon>
        <taxon>Leptospirales</taxon>
        <taxon>Leptospiraceae</taxon>
        <taxon>Leptospira</taxon>
    </lineage>
</organism>
<keyword evidence="3" id="KW-1185">Reference proteome</keyword>
<dbReference type="Gene3D" id="1.10.12.10">
    <property type="entry name" value="Lyase 2-enoyl-coa Hydratase, Chain A, domain 2"/>
    <property type="match status" value="1"/>
</dbReference>
<evidence type="ECO:0008006" key="4">
    <source>
        <dbReference type="Google" id="ProtNLM"/>
    </source>
</evidence>
<dbReference type="RefSeq" id="WP_100707650.1">
    <property type="nucleotide sequence ID" value="NZ_NPDL01000007.1"/>
</dbReference>
<evidence type="ECO:0000313" key="3">
    <source>
        <dbReference type="Proteomes" id="UP000232196"/>
    </source>
</evidence>
<dbReference type="Pfam" id="PF00378">
    <property type="entry name" value="ECH_1"/>
    <property type="match status" value="1"/>
</dbReference>
<dbReference type="PANTHER" id="PTHR43802:SF1">
    <property type="entry name" value="IP11341P-RELATED"/>
    <property type="match status" value="1"/>
</dbReference>
<dbReference type="AlphaFoldDB" id="A0A2M9X9T4"/>
<proteinExistence type="inferred from homology"/>
<sequence>MDKFIERELKGKVLVIRINRPDERNVFTWEMLEDLSRAYTELEEMEEARVGLLVASGKHFTLGLELDSISERVKERGEWPLVEGGVDPFGINLKARPRTKPIVAAAQGFCFTLGIELLLAADIRLSTNKTMFSQFEVRRGIMPLGGASVRMVEIAGWGNAMRYLLTGEEFNSEKALQLGLIQEVVEKDKLFDRAYSISQLIAEQCAPLALKETLISARLSIQENRKTAFDSLMKNGLKLFHTEDSKEGVQSFLEKRNAVFRGK</sequence>
<dbReference type="OrthoDB" id="9775794at2"/>
<dbReference type="InterPro" id="IPR014748">
    <property type="entry name" value="Enoyl-CoA_hydra_C"/>
</dbReference>
<dbReference type="NCBIfam" id="NF005126">
    <property type="entry name" value="PRK06563.1"/>
    <property type="match status" value="1"/>
</dbReference>
<reference evidence="2 3" key="1">
    <citation type="submission" date="2017-07" db="EMBL/GenBank/DDBJ databases">
        <title>Leptospira spp. isolated from tropical soils.</title>
        <authorList>
            <person name="Thibeaux R."/>
            <person name="Iraola G."/>
            <person name="Ferres I."/>
            <person name="Bierque E."/>
            <person name="Girault D."/>
            <person name="Soupe-Gilbert M.-E."/>
            <person name="Picardeau M."/>
            <person name="Goarant C."/>
        </authorList>
    </citation>
    <scope>NUCLEOTIDE SEQUENCE [LARGE SCALE GENOMIC DNA]</scope>
    <source>
        <strain evidence="2 3">MCA1-C-A1</strain>
    </source>
</reference>
<dbReference type="SUPFAM" id="SSF52096">
    <property type="entry name" value="ClpP/crotonase"/>
    <property type="match status" value="1"/>
</dbReference>
<evidence type="ECO:0000313" key="2">
    <source>
        <dbReference type="EMBL" id="PJZ24448.1"/>
    </source>
</evidence>
<dbReference type="GO" id="GO:0003824">
    <property type="term" value="F:catalytic activity"/>
    <property type="evidence" value="ECO:0007669"/>
    <property type="project" value="UniProtKB-ARBA"/>
</dbReference>
<dbReference type="CDD" id="cd06558">
    <property type="entry name" value="crotonase-like"/>
    <property type="match status" value="1"/>
</dbReference>
<comment type="similarity">
    <text evidence="1">Belongs to the enoyl-CoA hydratase/isomerase family.</text>
</comment>
<dbReference type="Gene3D" id="3.90.226.10">
    <property type="entry name" value="2-enoyl-CoA Hydratase, Chain A, domain 1"/>
    <property type="match status" value="1"/>
</dbReference>
<comment type="caution">
    <text evidence="2">The sequence shown here is derived from an EMBL/GenBank/DDBJ whole genome shotgun (WGS) entry which is preliminary data.</text>
</comment>
<dbReference type="InterPro" id="IPR001753">
    <property type="entry name" value="Enoyl-CoA_hydra/iso"/>
</dbReference>
<protein>
    <recommendedName>
        <fullName evidence="4">Enoyl-CoA hydratase</fullName>
    </recommendedName>
</protein>
<dbReference type="EMBL" id="NPDN01000008">
    <property type="protein sequence ID" value="PJZ24448.1"/>
    <property type="molecule type" value="Genomic_DNA"/>
</dbReference>
<gene>
    <name evidence="2" type="ORF">CH357_15350</name>
</gene>
<name>A0A2M9X9T4_9LEPT</name>
<evidence type="ECO:0000256" key="1">
    <source>
        <dbReference type="ARBA" id="ARBA00005254"/>
    </source>
</evidence>